<dbReference type="AlphaFoldDB" id="A0A2S4N7Z6"/>
<reference evidence="7 8" key="1">
    <citation type="submission" date="2018-01" db="EMBL/GenBank/DDBJ databases">
        <title>Genomic Encyclopedia of Type Strains, Phase I: the one thousand microbial genomes (KMG-I) project.</title>
        <authorList>
            <person name="Goeker M."/>
        </authorList>
    </citation>
    <scope>NUCLEOTIDE SEQUENCE [LARGE SCALE GENOMIC DNA]</scope>
    <source>
        <strain evidence="7 8">DSM 17960</strain>
    </source>
</reference>
<evidence type="ECO:0000256" key="6">
    <source>
        <dbReference type="SAM" id="Phobius"/>
    </source>
</evidence>
<feature type="transmembrane region" description="Helical" evidence="6">
    <location>
        <begin position="46"/>
        <end position="68"/>
    </location>
</feature>
<evidence type="ECO:0000256" key="5">
    <source>
        <dbReference type="ARBA" id="ARBA00023136"/>
    </source>
</evidence>
<protein>
    <submittedName>
        <fullName evidence="7">TspO/MBR related protein</fullName>
    </submittedName>
</protein>
<name>A0A2S4N7Z6_9FLAO</name>
<evidence type="ECO:0000313" key="8">
    <source>
        <dbReference type="Proteomes" id="UP000237056"/>
    </source>
</evidence>
<comment type="subcellular location">
    <subcellularLocation>
        <location evidence="1">Membrane</location>
        <topology evidence="1">Multi-pass membrane protein</topology>
    </subcellularLocation>
</comment>
<dbReference type="PANTHER" id="PTHR10057">
    <property type="entry name" value="PERIPHERAL-TYPE BENZODIAZEPINE RECEPTOR"/>
    <property type="match status" value="1"/>
</dbReference>
<dbReference type="RefSeq" id="WP_103725891.1">
    <property type="nucleotide sequence ID" value="NZ_PQNY01000007.1"/>
</dbReference>
<evidence type="ECO:0000256" key="1">
    <source>
        <dbReference type="ARBA" id="ARBA00004141"/>
    </source>
</evidence>
<comment type="similarity">
    <text evidence="2">Belongs to the TspO/BZRP family.</text>
</comment>
<gene>
    <name evidence="7" type="ORF">Q361_1077</name>
</gene>
<dbReference type="EMBL" id="PQNY01000007">
    <property type="protein sequence ID" value="POS01818.1"/>
    <property type="molecule type" value="Genomic_DNA"/>
</dbReference>
<dbReference type="Proteomes" id="UP000237056">
    <property type="component" value="Unassembled WGS sequence"/>
</dbReference>
<dbReference type="InterPro" id="IPR004307">
    <property type="entry name" value="TspO_MBR"/>
</dbReference>
<dbReference type="GO" id="GO:0016020">
    <property type="term" value="C:membrane"/>
    <property type="evidence" value="ECO:0007669"/>
    <property type="project" value="UniProtKB-SubCell"/>
</dbReference>
<sequence length="158" mass="18617">MQKFLRPLLIVVTCLTIGYLSGMVTRENIPNWYVHLKKPSFNPPNWVFFPVWTALYIMMGIAAGRVWNLFEKQPKEVKSALQYFIIQLGLNFLWSYIFFGLHNLLLASIEVILLWLMIFETYKKFDKLDKLAAKMLIPYLAWVSFASVLTVSVWYLNR</sequence>
<dbReference type="Gene3D" id="1.20.1260.100">
    <property type="entry name" value="TspO/MBR protein"/>
    <property type="match status" value="1"/>
</dbReference>
<keyword evidence="5 6" id="KW-0472">Membrane</keyword>
<dbReference type="OrthoDB" id="9795496at2"/>
<evidence type="ECO:0000256" key="4">
    <source>
        <dbReference type="ARBA" id="ARBA00022989"/>
    </source>
</evidence>
<keyword evidence="8" id="KW-1185">Reference proteome</keyword>
<accession>A0A2S4N7Z6</accession>
<dbReference type="InterPro" id="IPR038330">
    <property type="entry name" value="TspO/MBR-related_sf"/>
</dbReference>
<keyword evidence="4 6" id="KW-1133">Transmembrane helix</keyword>
<evidence type="ECO:0000256" key="2">
    <source>
        <dbReference type="ARBA" id="ARBA00007524"/>
    </source>
</evidence>
<dbReference type="PIRSF" id="PIRSF005859">
    <property type="entry name" value="PBR"/>
    <property type="match status" value="1"/>
</dbReference>
<dbReference type="PANTHER" id="PTHR10057:SF0">
    <property type="entry name" value="TRANSLOCATOR PROTEIN"/>
    <property type="match status" value="1"/>
</dbReference>
<evidence type="ECO:0000313" key="7">
    <source>
        <dbReference type="EMBL" id="POS01818.1"/>
    </source>
</evidence>
<feature type="transmembrane region" description="Helical" evidence="6">
    <location>
        <begin position="135"/>
        <end position="156"/>
    </location>
</feature>
<dbReference type="FunFam" id="1.20.1260.100:FF:000001">
    <property type="entry name" value="translocator protein 2"/>
    <property type="match status" value="1"/>
</dbReference>
<dbReference type="GO" id="GO:0033013">
    <property type="term" value="P:tetrapyrrole metabolic process"/>
    <property type="evidence" value="ECO:0007669"/>
    <property type="project" value="UniProtKB-ARBA"/>
</dbReference>
<dbReference type="Pfam" id="PF03073">
    <property type="entry name" value="TspO_MBR"/>
    <property type="match status" value="1"/>
</dbReference>
<dbReference type="CDD" id="cd15904">
    <property type="entry name" value="TSPO_MBR"/>
    <property type="match status" value="1"/>
</dbReference>
<comment type="caution">
    <text evidence="7">The sequence shown here is derived from an EMBL/GenBank/DDBJ whole genome shotgun (WGS) entry which is preliminary data.</text>
</comment>
<evidence type="ECO:0000256" key="3">
    <source>
        <dbReference type="ARBA" id="ARBA00022692"/>
    </source>
</evidence>
<keyword evidence="3 6" id="KW-0812">Transmembrane</keyword>
<proteinExistence type="inferred from homology"/>
<organism evidence="7 8">
    <name type="scientific">Flavobacterium croceum DSM 17960</name>
    <dbReference type="NCBI Taxonomy" id="1121886"/>
    <lineage>
        <taxon>Bacteria</taxon>
        <taxon>Pseudomonadati</taxon>
        <taxon>Bacteroidota</taxon>
        <taxon>Flavobacteriia</taxon>
        <taxon>Flavobacteriales</taxon>
        <taxon>Flavobacteriaceae</taxon>
        <taxon>Flavobacterium</taxon>
    </lineage>
</organism>